<dbReference type="EMBL" id="LN483167">
    <property type="protein sequence ID" value="CDZ97024.1"/>
    <property type="molecule type" value="Genomic_DNA"/>
</dbReference>
<keyword evidence="1 2" id="KW-0175">Coiled coil</keyword>
<dbReference type="InterPro" id="IPR025066">
    <property type="entry name" value="CCDC174-like"/>
</dbReference>
<reference evidence="4" key="1">
    <citation type="submission" date="2014-08" db="EMBL/GenBank/DDBJ databases">
        <authorList>
            <person name="Sharma Rahul"/>
            <person name="Thines Marco"/>
        </authorList>
    </citation>
    <scope>NUCLEOTIDE SEQUENCE</scope>
</reference>
<dbReference type="Pfam" id="PF13300">
    <property type="entry name" value="DUF4078"/>
    <property type="match status" value="1"/>
</dbReference>
<feature type="compositionally biased region" description="Acidic residues" evidence="3">
    <location>
        <begin position="146"/>
        <end position="164"/>
    </location>
</feature>
<organism evidence="4">
    <name type="scientific">Phaffia rhodozyma</name>
    <name type="common">Yeast</name>
    <name type="synonym">Xanthophyllomyces dendrorhous</name>
    <dbReference type="NCBI Taxonomy" id="264483"/>
    <lineage>
        <taxon>Eukaryota</taxon>
        <taxon>Fungi</taxon>
        <taxon>Dikarya</taxon>
        <taxon>Basidiomycota</taxon>
        <taxon>Agaricomycotina</taxon>
        <taxon>Tremellomycetes</taxon>
        <taxon>Cystofilobasidiales</taxon>
        <taxon>Mrakiaceae</taxon>
        <taxon>Phaffia</taxon>
    </lineage>
</organism>
<dbReference type="PANTHER" id="PTHR15885:SF1">
    <property type="entry name" value="COILED-COIL DOMAIN-CONTAINING PROTEIN 174"/>
    <property type="match status" value="1"/>
</dbReference>
<accession>A0A0F7SI90</accession>
<protein>
    <submittedName>
        <fullName evidence="4">Uncharacterized protein</fullName>
    </submittedName>
</protein>
<evidence type="ECO:0000256" key="2">
    <source>
        <dbReference type="SAM" id="Coils"/>
    </source>
</evidence>
<evidence type="ECO:0000256" key="3">
    <source>
        <dbReference type="SAM" id="MobiDB-lite"/>
    </source>
</evidence>
<evidence type="ECO:0000313" key="4">
    <source>
        <dbReference type="EMBL" id="CDZ97024.1"/>
    </source>
</evidence>
<feature type="coiled-coil region" evidence="2">
    <location>
        <begin position="251"/>
        <end position="278"/>
    </location>
</feature>
<feature type="compositionally biased region" description="Basic and acidic residues" evidence="3">
    <location>
        <begin position="165"/>
        <end position="174"/>
    </location>
</feature>
<feature type="region of interest" description="Disordered" evidence="3">
    <location>
        <begin position="133"/>
        <end position="174"/>
    </location>
</feature>
<evidence type="ECO:0000256" key="1">
    <source>
        <dbReference type="ARBA" id="ARBA00023054"/>
    </source>
</evidence>
<dbReference type="PANTHER" id="PTHR15885">
    <property type="entry name" value="COILED-COIL DOMAIN-CONTAINING PROTEIN 174"/>
    <property type="match status" value="1"/>
</dbReference>
<feature type="region of interest" description="Disordered" evidence="3">
    <location>
        <begin position="32"/>
        <end position="100"/>
    </location>
</feature>
<name>A0A0F7SI90_PHARH</name>
<dbReference type="AlphaFoldDB" id="A0A0F7SI90"/>
<sequence>MSTSSSAGKKPSTKYNIVNANSLFDLKAELEKGKEKAQNRSSGDGSSYVRGVQREGKKPTKWSAPSKGLASRQARQDALSASSSRLGQIDRATLEDSQAALERKSKIYERLKRGKTGGLSSRQIGDALVDWDKKLEEDDRSSSGSENEEDEAPTADDPLTDYEDDLGRTRSVRRSEVPIYAMEKKRLAKAALEERPANLIIGDQNYFPVYEPSAEDLRARWEAAEEESGEKHYDANADVRNRSAAFYQFSKDSATRAQQQAELAAARLETEAARLDVEVHQEDTSYGMSPDPRQIVFGGKSVEKRKREVEGRRRLIEEKRQRKQAETFLRSLERELVSHQPLSGST</sequence>
<proteinExistence type="predicted"/>
<dbReference type="GO" id="GO:0005634">
    <property type="term" value="C:nucleus"/>
    <property type="evidence" value="ECO:0007669"/>
    <property type="project" value="TreeGrafter"/>
</dbReference>
<feature type="coiled-coil region" evidence="2">
    <location>
        <begin position="306"/>
        <end position="335"/>
    </location>
</feature>